<comment type="caution">
    <text evidence="1">The sequence shown here is derived from an EMBL/GenBank/DDBJ whole genome shotgun (WGS) entry which is preliminary data.</text>
</comment>
<keyword evidence="2" id="KW-1185">Reference proteome</keyword>
<accession>A0ACC0KYB5</accession>
<evidence type="ECO:0000313" key="1">
    <source>
        <dbReference type="EMBL" id="KAI8441282.1"/>
    </source>
</evidence>
<sequence>MVQTRNYTIPADGSATLRPPPAPPAPPPPPPPRPPRPAPPRPQARKCNTSKYAPAASAADRSTHKWLLYVRGARPQQSARLLRAVTVTLHPSYTPHHVVRIEQTDTQQSARLLRAVTVTLHPSYTPHHVVRIEQTDTQQSARLLRAVTVTLHPSYTPHHVVRIEQTDTQQSARLLRAVTVTLHPSYTPHHVVRIEQTDTQQSARLLRAVTVTLHPSYTPHHVVRIEQTDTQQSARLLRAVTVTLHPSYTPHHVVRIEQTDTQQSARLLRAVTVTLHPSYTPHHVVRIEQTDTQQSARLLRAVTVTLHPSYTPHHVVRIEQTDTQQSARLLRAVTVTLHPSYTPHHVVRIEQTDTQQSARLLRAVTVTLHPSYTPHHVVRIEQTDTQQSARLLRAVTVTLHPSYTPHHVVRIEQTDTQQSARLLRAVTVTLHPSYTPHHVVRIEQTDTQQSARLLRAVTVTLHPSYTPHHVVRIEQTDTQQSARLLRAVTVTLHPSYTPHHVVRIEQTDTQQSARLLRAVTVTLHPSYTPHHVVRIEVSDTHTDRHTAERAPAAGRHRHAPPLIHAAPRRAYRVSDTHRQTDTQQSARLLRAVTVTLHPSYTPHHVFPAKVELHFHLPDRNRPALVEHTIKLDRDYTGLQTLGAETLVDVWLYSTPDMLEFEYKEDDEHSPIEEPQETVVPKEEPVEQEPTNGPEPTDNWLDFFTSDNKELDVDEMIIKPVKKEPVKDIVENHNDTDVDVKPNILELENNVKMLDVKMEDCKMDWNLEKSIINPSETIPNEILSQPASPKKRIMKYLDPKTGKIYYLEMDRKLDLSKVQEIVINSKGNVKTAKLSPVKPVNGKKKGVSLLKPEVKNMLSNKEKKVKNYAHIVNDHCYLGNSWVKNISFSVPEVKSEVVVKREEGLYECLCNAVARFTSVRVAVNYMLRKIPVVSEQARDPNFKRCFPFVESDERFWKMDFAKRRNKEWSRAKLINTILNEHFKSQDPIWRTKQILIFSRLHGYHPIRKESLHTADYSWNDIEPATTEFSTISAFKPEDFNNSITEFIDDSDDEEIDVVKDDVPVKKEVKKEEGSLVVIPVEKEEDRHSAEELRRRTAPRRPRG</sequence>
<dbReference type="EMBL" id="CM046127">
    <property type="protein sequence ID" value="KAI8441282.1"/>
    <property type="molecule type" value="Genomic_DNA"/>
</dbReference>
<name>A0ACC0KYB5_CHOFU</name>
<dbReference type="Proteomes" id="UP001064048">
    <property type="component" value="Chromosome 27"/>
</dbReference>
<protein>
    <submittedName>
        <fullName evidence="1">Uncharacterized protein</fullName>
    </submittedName>
</protein>
<proteinExistence type="predicted"/>
<organism evidence="1 2">
    <name type="scientific">Choristoneura fumiferana</name>
    <name type="common">Spruce budworm moth</name>
    <name type="synonym">Archips fumiferana</name>
    <dbReference type="NCBI Taxonomy" id="7141"/>
    <lineage>
        <taxon>Eukaryota</taxon>
        <taxon>Metazoa</taxon>
        <taxon>Ecdysozoa</taxon>
        <taxon>Arthropoda</taxon>
        <taxon>Hexapoda</taxon>
        <taxon>Insecta</taxon>
        <taxon>Pterygota</taxon>
        <taxon>Neoptera</taxon>
        <taxon>Endopterygota</taxon>
        <taxon>Lepidoptera</taxon>
        <taxon>Glossata</taxon>
        <taxon>Ditrysia</taxon>
        <taxon>Tortricoidea</taxon>
        <taxon>Tortricidae</taxon>
        <taxon>Tortricinae</taxon>
        <taxon>Choristoneura</taxon>
    </lineage>
</organism>
<reference evidence="1 2" key="1">
    <citation type="journal article" date="2022" name="Genome Biol. Evol.">
        <title>The Spruce Budworm Genome: Reconstructing the Evolutionary History of Antifreeze Proteins.</title>
        <authorList>
            <person name="Beliveau C."/>
            <person name="Gagne P."/>
            <person name="Picq S."/>
            <person name="Vernygora O."/>
            <person name="Keeling C.I."/>
            <person name="Pinkney K."/>
            <person name="Doucet D."/>
            <person name="Wen F."/>
            <person name="Johnston J.S."/>
            <person name="Maaroufi H."/>
            <person name="Boyle B."/>
            <person name="Laroche J."/>
            <person name="Dewar K."/>
            <person name="Juretic N."/>
            <person name="Blackburn G."/>
            <person name="Nisole A."/>
            <person name="Brunet B."/>
            <person name="Brandao M."/>
            <person name="Lumley L."/>
            <person name="Duan J."/>
            <person name="Quan G."/>
            <person name="Lucarotti C.J."/>
            <person name="Roe A.D."/>
            <person name="Sperling F.A.H."/>
            <person name="Levesque R.C."/>
            <person name="Cusson M."/>
        </authorList>
    </citation>
    <scope>NUCLEOTIDE SEQUENCE [LARGE SCALE GENOMIC DNA]</scope>
    <source>
        <strain evidence="1">Glfc:IPQL:Cfum</strain>
    </source>
</reference>
<evidence type="ECO:0000313" key="2">
    <source>
        <dbReference type="Proteomes" id="UP001064048"/>
    </source>
</evidence>
<gene>
    <name evidence="1" type="ORF">MSG28_014919</name>
</gene>